<organism evidence="1 2">
    <name type="scientific">Edaphosphingomonas laterariae</name>
    <dbReference type="NCBI Taxonomy" id="861865"/>
    <lineage>
        <taxon>Bacteria</taxon>
        <taxon>Pseudomonadati</taxon>
        <taxon>Pseudomonadota</taxon>
        <taxon>Alphaproteobacteria</taxon>
        <taxon>Sphingomonadales</taxon>
        <taxon>Rhizorhabdaceae</taxon>
        <taxon>Edaphosphingomonas</taxon>
    </lineage>
</organism>
<accession>A0A239I3E2</accession>
<sequence>MSDQTYIDLRRTGISVLGHRQDGKGIAKTLAIVGTSQQNGG</sequence>
<dbReference type="AlphaFoldDB" id="A0A239I3E2"/>
<reference evidence="2" key="1">
    <citation type="submission" date="2017-06" db="EMBL/GenBank/DDBJ databases">
        <authorList>
            <person name="Varghese N."/>
            <person name="Submissions S."/>
        </authorList>
    </citation>
    <scope>NUCLEOTIDE SEQUENCE [LARGE SCALE GENOMIC DNA]</scope>
    <source>
        <strain evidence="2">LNB2</strain>
    </source>
</reference>
<keyword evidence="2" id="KW-1185">Reference proteome</keyword>
<evidence type="ECO:0000313" key="2">
    <source>
        <dbReference type="Proteomes" id="UP000198281"/>
    </source>
</evidence>
<name>A0A239I3E2_9SPHN</name>
<evidence type="ECO:0000313" key="1">
    <source>
        <dbReference type="EMBL" id="SNS87603.1"/>
    </source>
</evidence>
<dbReference type="RefSeq" id="WP_281253554.1">
    <property type="nucleotide sequence ID" value="NZ_FZOS01000021.1"/>
</dbReference>
<gene>
    <name evidence="1" type="ORF">SAMN06295912_1211</name>
</gene>
<dbReference type="EMBL" id="FZOS01000021">
    <property type="protein sequence ID" value="SNS87603.1"/>
    <property type="molecule type" value="Genomic_DNA"/>
</dbReference>
<proteinExistence type="predicted"/>
<protein>
    <submittedName>
        <fullName evidence="1">Uncharacterized protein</fullName>
    </submittedName>
</protein>
<dbReference type="Proteomes" id="UP000198281">
    <property type="component" value="Unassembled WGS sequence"/>
</dbReference>